<accession>A0A8T6Z853</accession>
<keyword evidence="4" id="KW-0479">Metal-binding</keyword>
<feature type="domain" description="Deacetylase sirtuin-type" evidence="5">
    <location>
        <begin position="8"/>
        <end position="272"/>
    </location>
</feature>
<name>A0A8T6Z853_9BURK</name>
<sequence length="273" mass="30694">MQGHNGSDRIQEIKVADFEQVRQPGQQRAPQVRLPRLYVFSGAGLSAESGISTFRTGDGIWTHTSIDEVCNYHTWRRNRPAVFRFYNQRIAECSGARPNDAHRLLAQWQNTWGTERVHLVTQNIDDMLEQAGARQVTHLHGDMISLLCTDCDYRFPSIGAKLDPGAACPSCGQVESVKPGVVFFNEAAPEYQTLWRIQQAMTDDDLFIAVGTAFEVIPPERLLPPTRYGRYARNMLVDPAPQRTEFFGVVEQEPATVGLSKLEPAIERMMESG</sequence>
<keyword evidence="4" id="KW-0862">Zinc</keyword>
<dbReference type="GO" id="GO:0046872">
    <property type="term" value="F:metal ion binding"/>
    <property type="evidence" value="ECO:0007669"/>
    <property type="project" value="UniProtKB-KW"/>
</dbReference>
<dbReference type="GO" id="GO:0070403">
    <property type="term" value="F:NAD+ binding"/>
    <property type="evidence" value="ECO:0007669"/>
    <property type="project" value="InterPro"/>
</dbReference>
<dbReference type="GO" id="GO:0017136">
    <property type="term" value="F:histone deacetylase activity, NAD-dependent"/>
    <property type="evidence" value="ECO:0007669"/>
    <property type="project" value="TreeGrafter"/>
</dbReference>
<dbReference type="PANTHER" id="PTHR11085">
    <property type="entry name" value="NAD-DEPENDENT PROTEIN DEACYLASE SIRTUIN-5, MITOCHONDRIAL-RELATED"/>
    <property type="match status" value="1"/>
</dbReference>
<dbReference type="InterPro" id="IPR029035">
    <property type="entry name" value="DHS-like_NAD/FAD-binding_dom"/>
</dbReference>
<dbReference type="AlphaFoldDB" id="A0A8T6Z853"/>
<evidence type="ECO:0000256" key="4">
    <source>
        <dbReference type="PROSITE-ProRule" id="PRU00236"/>
    </source>
</evidence>
<dbReference type="EMBL" id="JTDB02000002">
    <property type="protein sequence ID" value="NLP60888.1"/>
    <property type="molecule type" value="Genomic_DNA"/>
</dbReference>
<dbReference type="SUPFAM" id="SSF52467">
    <property type="entry name" value="DHS-like NAD/FAD-binding domain"/>
    <property type="match status" value="1"/>
</dbReference>
<dbReference type="OrthoDB" id="9800582at2"/>
<evidence type="ECO:0000313" key="6">
    <source>
        <dbReference type="EMBL" id="NLP60888.1"/>
    </source>
</evidence>
<feature type="binding site" evidence="4">
    <location>
        <position position="151"/>
    </location>
    <ligand>
        <name>Zn(2+)</name>
        <dbReference type="ChEBI" id="CHEBI:29105"/>
    </ligand>
</feature>
<dbReference type="InterPro" id="IPR026591">
    <property type="entry name" value="Sirtuin_cat_small_dom_sf"/>
</dbReference>
<dbReference type="Proteomes" id="UP000030460">
    <property type="component" value="Unassembled WGS sequence"/>
</dbReference>
<feature type="binding site" evidence="4">
    <location>
        <position position="171"/>
    </location>
    <ligand>
        <name>Zn(2+)</name>
        <dbReference type="ChEBI" id="CHEBI:29105"/>
    </ligand>
</feature>
<feature type="binding site" evidence="4">
    <location>
        <position position="148"/>
    </location>
    <ligand>
        <name>Zn(2+)</name>
        <dbReference type="ChEBI" id="CHEBI:29105"/>
    </ligand>
</feature>
<dbReference type="Gene3D" id="3.40.50.1220">
    <property type="entry name" value="TPP-binding domain"/>
    <property type="match status" value="1"/>
</dbReference>
<evidence type="ECO:0000256" key="2">
    <source>
        <dbReference type="ARBA" id="ARBA00022679"/>
    </source>
</evidence>
<organism evidence="6 7">
    <name type="scientific">Paraburkholderia sacchari</name>
    <dbReference type="NCBI Taxonomy" id="159450"/>
    <lineage>
        <taxon>Bacteria</taxon>
        <taxon>Pseudomonadati</taxon>
        <taxon>Pseudomonadota</taxon>
        <taxon>Betaproteobacteria</taxon>
        <taxon>Burkholderiales</taxon>
        <taxon>Burkholderiaceae</taxon>
        <taxon>Paraburkholderia</taxon>
    </lineage>
</organism>
<dbReference type="PROSITE" id="PS50305">
    <property type="entry name" value="SIRTUIN"/>
    <property type="match status" value="1"/>
</dbReference>
<feature type="active site" description="Proton acceptor" evidence="4">
    <location>
        <position position="140"/>
    </location>
</feature>
<reference evidence="6" key="1">
    <citation type="journal article" date="2015" name="Genome Announc.">
        <title>Draft Genome Sequence of the Polyhydroxyalkanoate-Producing Bacterium Burkholderia sacchari LMG 19450 Isolated from Brazilian Sugarcane Plantation Soil.</title>
        <authorList>
            <person name="Alexandrino P.M."/>
            <person name="Mendonca T.T."/>
            <person name="Guaman Bautista L.P."/>
            <person name="Cherix J."/>
            <person name="Lozano-Sakalauskas G.C."/>
            <person name="Fujita A."/>
            <person name="Ramos Filho E."/>
            <person name="Long P."/>
            <person name="Padilla G."/>
            <person name="Taciro M.K."/>
            <person name="Gomez J.G."/>
            <person name="Silva L.F."/>
        </authorList>
    </citation>
    <scope>NUCLEOTIDE SEQUENCE</scope>
    <source>
        <strain evidence="6">LMG 19450</strain>
    </source>
</reference>
<protein>
    <recommendedName>
        <fullName evidence="1">protein acetyllysine N-acetyltransferase</fullName>
        <ecNumber evidence="1">2.3.1.286</ecNumber>
    </recommendedName>
</protein>
<dbReference type="InterPro" id="IPR050134">
    <property type="entry name" value="NAD-dep_sirtuin_deacylases"/>
</dbReference>
<feature type="binding site" evidence="4">
    <location>
        <position position="168"/>
    </location>
    <ligand>
        <name>Zn(2+)</name>
        <dbReference type="ChEBI" id="CHEBI:29105"/>
    </ligand>
</feature>
<keyword evidence="3" id="KW-0520">NAD</keyword>
<gene>
    <name evidence="6" type="ORF">NH14_006920</name>
</gene>
<dbReference type="InterPro" id="IPR026590">
    <property type="entry name" value="Ssirtuin_cat_dom"/>
</dbReference>
<evidence type="ECO:0000259" key="5">
    <source>
        <dbReference type="PROSITE" id="PS50305"/>
    </source>
</evidence>
<evidence type="ECO:0000256" key="1">
    <source>
        <dbReference type="ARBA" id="ARBA00012928"/>
    </source>
</evidence>
<comment type="caution">
    <text evidence="6">The sequence shown here is derived from an EMBL/GenBank/DDBJ whole genome shotgun (WGS) entry which is preliminary data.</text>
</comment>
<dbReference type="EC" id="2.3.1.286" evidence="1"/>
<dbReference type="Gene3D" id="3.30.1600.10">
    <property type="entry name" value="SIR2/SIRT2 'Small Domain"/>
    <property type="match status" value="1"/>
</dbReference>
<proteinExistence type="predicted"/>
<keyword evidence="7" id="KW-1185">Reference proteome</keyword>
<evidence type="ECO:0000313" key="7">
    <source>
        <dbReference type="Proteomes" id="UP000030460"/>
    </source>
</evidence>
<reference evidence="6" key="2">
    <citation type="submission" date="2020-04" db="EMBL/GenBank/DDBJ databases">
        <authorList>
            <person name="Alexandrino P."/>
            <person name="Mendonca T."/>
            <person name="Guaman L."/>
            <person name="Cherix J."/>
            <person name="Lozano-Sakalauskas G."/>
            <person name="Fujita A."/>
            <person name="Filho E.R."/>
            <person name="Long P."/>
            <person name="Padilla G."/>
            <person name="Taciro M.K."/>
            <person name="Gomez J.G."/>
            <person name="Silva L.F."/>
            <person name="Torres M."/>
        </authorList>
    </citation>
    <scope>NUCLEOTIDE SEQUENCE</scope>
    <source>
        <strain evidence="6">LMG 19450</strain>
    </source>
</reference>
<keyword evidence="2" id="KW-0808">Transferase</keyword>
<dbReference type="PANTHER" id="PTHR11085:SF4">
    <property type="entry name" value="NAD-DEPENDENT PROTEIN DEACYLASE"/>
    <property type="match status" value="1"/>
</dbReference>
<evidence type="ECO:0000256" key="3">
    <source>
        <dbReference type="ARBA" id="ARBA00023027"/>
    </source>
</evidence>
<dbReference type="Pfam" id="PF02146">
    <property type="entry name" value="SIR2"/>
    <property type="match status" value="1"/>
</dbReference>
<dbReference type="InterPro" id="IPR003000">
    <property type="entry name" value="Sirtuin"/>
</dbReference>